<evidence type="ECO:0000313" key="2">
    <source>
        <dbReference type="EMBL" id="KAL5103221.1"/>
    </source>
</evidence>
<dbReference type="EMBL" id="JAKROA010000019">
    <property type="protein sequence ID" value="KAL5103221.1"/>
    <property type="molecule type" value="Genomic_DNA"/>
</dbReference>
<organism evidence="2 3">
    <name type="scientific">Taenia crassiceps</name>
    <dbReference type="NCBI Taxonomy" id="6207"/>
    <lineage>
        <taxon>Eukaryota</taxon>
        <taxon>Metazoa</taxon>
        <taxon>Spiralia</taxon>
        <taxon>Lophotrochozoa</taxon>
        <taxon>Platyhelminthes</taxon>
        <taxon>Cestoda</taxon>
        <taxon>Eucestoda</taxon>
        <taxon>Cyclophyllidea</taxon>
        <taxon>Taeniidae</taxon>
        <taxon>Taenia</taxon>
    </lineage>
</organism>
<proteinExistence type="predicted"/>
<gene>
    <name evidence="2" type="ORF">TcWFU_001981</name>
</gene>
<protein>
    <submittedName>
        <fullName evidence="2">Uncharacterized protein</fullName>
    </submittedName>
</protein>
<comment type="caution">
    <text evidence="2">The sequence shown here is derived from an EMBL/GenBank/DDBJ whole genome shotgun (WGS) entry which is preliminary data.</text>
</comment>
<evidence type="ECO:0000256" key="1">
    <source>
        <dbReference type="SAM" id="MobiDB-lite"/>
    </source>
</evidence>
<sequence length="149" mass="16613">MVIFFKHSPNYLCSLWLECFRQVPLHGCYPRSQTWSLFAHPILASSYWIKEVKTRRLNTIVSNGGMFVGGDYIFTVANFCGVTIRILCIVGATISPPSSSRKGFKFVSPLLRLLSSDSTESPKADAHIPDQMTKPQSGPNCGIRSRDVN</sequence>
<evidence type="ECO:0000313" key="3">
    <source>
        <dbReference type="Proteomes" id="UP001651158"/>
    </source>
</evidence>
<dbReference type="Proteomes" id="UP001651158">
    <property type="component" value="Unassembled WGS sequence"/>
</dbReference>
<accession>A0ABR4Q0N8</accession>
<keyword evidence="3" id="KW-1185">Reference proteome</keyword>
<feature type="region of interest" description="Disordered" evidence="1">
    <location>
        <begin position="118"/>
        <end position="149"/>
    </location>
</feature>
<name>A0ABR4Q0N8_9CEST</name>
<reference evidence="2 3" key="1">
    <citation type="journal article" date="2022" name="Front. Cell. Infect. Microbiol.">
        <title>The Genomes of Two Strains of Taenia crassiceps the Animal Model for the Study of Human Cysticercosis.</title>
        <authorList>
            <person name="Bobes R.J."/>
            <person name="Estrada K."/>
            <person name="Rios-Valencia D.G."/>
            <person name="Calderon-Gallegos A."/>
            <person name="de la Torre P."/>
            <person name="Carrero J.C."/>
            <person name="Sanchez-Flores A."/>
            <person name="Laclette J.P."/>
        </authorList>
    </citation>
    <scope>NUCLEOTIDE SEQUENCE [LARGE SCALE GENOMIC DNA]</scope>
    <source>
        <strain evidence="2">WFUcys</strain>
    </source>
</reference>